<dbReference type="EMBL" id="WIUZ02000011">
    <property type="protein sequence ID" value="KAF9783011.1"/>
    <property type="molecule type" value="Genomic_DNA"/>
</dbReference>
<reference evidence="2" key="2">
    <citation type="submission" date="2020-11" db="EMBL/GenBank/DDBJ databases">
        <authorList>
            <consortium name="DOE Joint Genome Institute"/>
            <person name="Kuo A."/>
            <person name="Miyauchi S."/>
            <person name="Kiss E."/>
            <person name="Drula E."/>
            <person name="Kohler A."/>
            <person name="Sanchez-Garcia M."/>
            <person name="Andreopoulos B."/>
            <person name="Barry K.W."/>
            <person name="Bonito G."/>
            <person name="Buee M."/>
            <person name="Carver A."/>
            <person name="Chen C."/>
            <person name="Cichocki N."/>
            <person name="Clum A."/>
            <person name="Culley D."/>
            <person name="Crous P.W."/>
            <person name="Fauchery L."/>
            <person name="Girlanda M."/>
            <person name="Hayes R."/>
            <person name="Keri Z."/>
            <person name="Labutti K."/>
            <person name="Lipzen A."/>
            <person name="Lombard V."/>
            <person name="Magnuson J."/>
            <person name="Maillard F."/>
            <person name="Morin E."/>
            <person name="Murat C."/>
            <person name="Nolan M."/>
            <person name="Ohm R."/>
            <person name="Pangilinan J."/>
            <person name="Pereira M."/>
            <person name="Perotto S."/>
            <person name="Peter M."/>
            <person name="Riley R."/>
            <person name="Sitrit Y."/>
            <person name="Stielow B."/>
            <person name="Szollosi G."/>
            <person name="Zifcakova L."/>
            <person name="Stursova M."/>
            <person name="Spatafora J.W."/>
            <person name="Tedersoo L."/>
            <person name="Vaario L.-M."/>
            <person name="Yamada A."/>
            <person name="Yan M."/>
            <person name="Wang P."/>
            <person name="Xu J."/>
            <person name="Bruns T."/>
            <person name="Baldrian P."/>
            <person name="Vilgalys R."/>
            <person name="Henrissat B."/>
            <person name="Grigoriev I.V."/>
            <person name="Hibbett D."/>
            <person name="Nagy L.G."/>
            <person name="Martin F.M."/>
        </authorList>
    </citation>
    <scope>NUCLEOTIDE SEQUENCE</scope>
    <source>
        <strain evidence="2">UH-Tt-Lm1</strain>
    </source>
</reference>
<dbReference type="AlphaFoldDB" id="A0A9P6HDL5"/>
<keyword evidence="1" id="KW-0732">Signal</keyword>
<dbReference type="Gene3D" id="6.10.110.10">
    <property type="match status" value="1"/>
</dbReference>
<accession>A0A9P6HDL5</accession>
<evidence type="ECO:0000313" key="2">
    <source>
        <dbReference type="EMBL" id="KAF9783011.1"/>
    </source>
</evidence>
<protein>
    <submittedName>
        <fullName evidence="2">Uncharacterized protein</fullName>
    </submittedName>
</protein>
<feature type="chain" id="PRO_5040255754" evidence="1">
    <location>
        <begin position="29"/>
        <end position="330"/>
    </location>
</feature>
<proteinExistence type="predicted"/>
<dbReference type="InterPro" id="IPR038213">
    <property type="entry name" value="IFI6/IFI27-like_sf"/>
</dbReference>
<reference evidence="2" key="1">
    <citation type="journal article" date="2020" name="Nat. Commun.">
        <title>Large-scale genome sequencing of mycorrhizal fungi provides insights into the early evolution of symbiotic traits.</title>
        <authorList>
            <person name="Miyauchi S."/>
            <person name="Kiss E."/>
            <person name="Kuo A."/>
            <person name="Drula E."/>
            <person name="Kohler A."/>
            <person name="Sanchez-Garcia M."/>
            <person name="Morin E."/>
            <person name="Andreopoulos B."/>
            <person name="Barry K.W."/>
            <person name="Bonito G."/>
            <person name="Buee M."/>
            <person name="Carver A."/>
            <person name="Chen C."/>
            <person name="Cichocki N."/>
            <person name="Clum A."/>
            <person name="Culley D."/>
            <person name="Crous P.W."/>
            <person name="Fauchery L."/>
            <person name="Girlanda M."/>
            <person name="Hayes R.D."/>
            <person name="Keri Z."/>
            <person name="LaButti K."/>
            <person name="Lipzen A."/>
            <person name="Lombard V."/>
            <person name="Magnuson J."/>
            <person name="Maillard F."/>
            <person name="Murat C."/>
            <person name="Nolan M."/>
            <person name="Ohm R.A."/>
            <person name="Pangilinan J."/>
            <person name="Pereira M.F."/>
            <person name="Perotto S."/>
            <person name="Peter M."/>
            <person name="Pfister S."/>
            <person name="Riley R."/>
            <person name="Sitrit Y."/>
            <person name="Stielow J.B."/>
            <person name="Szollosi G."/>
            <person name="Zifcakova L."/>
            <person name="Stursova M."/>
            <person name="Spatafora J.W."/>
            <person name="Tedersoo L."/>
            <person name="Vaario L.M."/>
            <person name="Yamada A."/>
            <person name="Yan M."/>
            <person name="Wang P."/>
            <person name="Xu J."/>
            <person name="Bruns T."/>
            <person name="Baldrian P."/>
            <person name="Vilgalys R."/>
            <person name="Dunand C."/>
            <person name="Henrissat B."/>
            <person name="Grigoriev I.V."/>
            <person name="Hibbett D."/>
            <person name="Nagy L.G."/>
            <person name="Martin F.M."/>
        </authorList>
    </citation>
    <scope>NUCLEOTIDE SEQUENCE</scope>
    <source>
        <strain evidence="2">UH-Tt-Lm1</strain>
    </source>
</reference>
<keyword evidence="3" id="KW-1185">Reference proteome</keyword>
<evidence type="ECO:0000313" key="3">
    <source>
        <dbReference type="Proteomes" id="UP000736335"/>
    </source>
</evidence>
<dbReference type="Proteomes" id="UP000736335">
    <property type="component" value="Unassembled WGS sequence"/>
</dbReference>
<gene>
    <name evidence="2" type="ORF">BJ322DRAFT_1073982</name>
</gene>
<sequence length="330" mass="36494">MHAFGITLGTTTVALFLLCMLVPQYASAYEAHSAQDVCFWDYVEGVSLCSDPSLHIADNDIDDASATFSEHEAPTERVIGLPSWGSMFAAANEAVKEAGDGLSTFASEFDVNEAVKTAGKSFSTITSEFDVKRRIQELESTINDILAVFAEIRGHMAELTQKGLTMDNISDELEGIFKDISVYVEETFPSPDQALSHKERLMRTRTILDRIIQAILDFLRKHGMSEDALERVRRAFASLKRLIEKLVGIIGDFIERHPFIFRTLISSMVGKLFPGSWIIRLLLTVMGFGQYGPIKGSPATWAQSQFWGAAVKKGSWFAILQKAGMGGGFF</sequence>
<comment type="caution">
    <text evidence="2">The sequence shown here is derived from an EMBL/GenBank/DDBJ whole genome shotgun (WGS) entry which is preliminary data.</text>
</comment>
<dbReference type="OrthoDB" id="440424at2759"/>
<feature type="signal peptide" evidence="1">
    <location>
        <begin position="1"/>
        <end position="28"/>
    </location>
</feature>
<evidence type="ECO:0000256" key="1">
    <source>
        <dbReference type="SAM" id="SignalP"/>
    </source>
</evidence>
<organism evidence="2 3">
    <name type="scientific">Thelephora terrestris</name>
    <dbReference type="NCBI Taxonomy" id="56493"/>
    <lineage>
        <taxon>Eukaryota</taxon>
        <taxon>Fungi</taxon>
        <taxon>Dikarya</taxon>
        <taxon>Basidiomycota</taxon>
        <taxon>Agaricomycotina</taxon>
        <taxon>Agaricomycetes</taxon>
        <taxon>Thelephorales</taxon>
        <taxon>Thelephoraceae</taxon>
        <taxon>Thelephora</taxon>
    </lineage>
</organism>
<name>A0A9P6HDL5_9AGAM</name>